<dbReference type="EMBL" id="CACRXK020018345">
    <property type="protein sequence ID" value="CAB4032369.1"/>
    <property type="molecule type" value="Genomic_DNA"/>
</dbReference>
<dbReference type="InterPro" id="IPR011333">
    <property type="entry name" value="SKP1/BTB/POZ_sf"/>
</dbReference>
<dbReference type="Gene3D" id="3.30.710.10">
    <property type="entry name" value="Potassium Channel Kv1.1, Chain A"/>
    <property type="match status" value="1"/>
</dbReference>
<accession>A0A7D9LGB3</accession>
<dbReference type="Proteomes" id="UP001152795">
    <property type="component" value="Unassembled WGS sequence"/>
</dbReference>
<gene>
    <name evidence="2" type="ORF">PACLA_8A085803</name>
</gene>
<feature type="compositionally biased region" description="Polar residues" evidence="1">
    <location>
        <begin position="60"/>
        <end position="70"/>
    </location>
</feature>
<proteinExistence type="predicted"/>
<sequence>MSNFELSRSDLLELCASEYNMPELSDRVLVFDVMHEGWGTTRLLENILTTAPNEVTASGEYQGNELQQSEDLNDPLSDSLEKSNTPVLHRIPERLLRQHKIYVHSFWLSIHSSYFRSLFHSSGMKENQEKQVHMKISELEENAHLVLIEAIYRDDVLGDKTADEQLAVLELASKYDLKFVFKKCKYILQTNPIPFEISTKIMHVINVKHNMNDVGDLVEILQPILVKEFSPLDENWQSDKFTSLSEVCLEYVLSSDDLIVASENTVFHALMYWMEQNDVDPASLEETNDLLAVVRYKLVAIDYLYNVIKNHPIASKMPKFSEFYHGGLTYHALPSEQKKLFQEKPVTRKKPEGPIIQHTFVVEEEDFKTAVENGSELNSEKFWACGYRISVGIQPSSNDILYPYMIVHNLNRESYVPLKFTFLKERETQINYCPWKEKAFKANSCRENYLRSFTRGYFGNTIHTLYVAVTLQ</sequence>
<dbReference type="Pfam" id="PF00651">
    <property type="entry name" value="BTB"/>
    <property type="match status" value="1"/>
</dbReference>
<comment type="caution">
    <text evidence="2">The sequence shown here is derived from an EMBL/GenBank/DDBJ whole genome shotgun (WGS) entry which is preliminary data.</text>
</comment>
<dbReference type="InterPro" id="IPR000210">
    <property type="entry name" value="BTB/POZ_dom"/>
</dbReference>
<dbReference type="PANTHER" id="PTHR46336:SF3">
    <property type="entry name" value="BTB_POZ DOMAIN-CONTAINING PROTEIN POB1"/>
    <property type="match status" value="1"/>
</dbReference>
<dbReference type="SUPFAM" id="SSF54695">
    <property type="entry name" value="POZ domain"/>
    <property type="match status" value="1"/>
</dbReference>
<dbReference type="PROSITE" id="PS50097">
    <property type="entry name" value="BTB"/>
    <property type="match status" value="1"/>
</dbReference>
<dbReference type="PANTHER" id="PTHR46336">
    <property type="entry name" value="OS02G0260700 PROTEIN"/>
    <property type="match status" value="1"/>
</dbReference>
<dbReference type="Gene3D" id="1.25.40.420">
    <property type="match status" value="1"/>
</dbReference>
<feature type="region of interest" description="Disordered" evidence="1">
    <location>
        <begin position="60"/>
        <end position="79"/>
    </location>
</feature>
<dbReference type="AlphaFoldDB" id="A0A7D9LGB3"/>
<dbReference type="InterPro" id="IPR011705">
    <property type="entry name" value="BACK"/>
</dbReference>
<dbReference type="SMART" id="SM00225">
    <property type="entry name" value="BTB"/>
    <property type="match status" value="1"/>
</dbReference>
<dbReference type="SMART" id="SM00875">
    <property type="entry name" value="BACK"/>
    <property type="match status" value="1"/>
</dbReference>
<dbReference type="OrthoDB" id="5982674at2759"/>
<evidence type="ECO:0000256" key="1">
    <source>
        <dbReference type="SAM" id="MobiDB-lite"/>
    </source>
</evidence>
<reference evidence="2" key="1">
    <citation type="submission" date="2020-04" db="EMBL/GenBank/DDBJ databases">
        <authorList>
            <person name="Alioto T."/>
            <person name="Alioto T."/>
            <person name="Gomez Garrido J."/>
        </authorList>
    </citation>
    <scope>NUCLEOTIDE SEQUENCE</scope>
    <source>
        <strain evidence="2">A484AB</strain>
    </source>
</reference>
<dbReference type="Pfam" id="PF07707">
    <property type="entry name" value="BACK"/>
    <property type="match status" value="1"/>
</dbReference>
<organism evidence="2 3">
    <name type="scientific">Paramuricea clavata</name>
    <name type="common">Red gorgonian</name>
    <name type="synonym">Violescent sea-whip</name>
    <dbReference type="NCBI Taxonomy" id="317549"/>
    <lineage>
        <taxon>Eukaryota</taxon>
        <taxon>Metazoa</taxon>
        <taxon>Cnidaria</taxon>
        <taxon>Anthozoa</taxon>
        <taxon>Octocorallia</taxon>
        <taxon>Malacalcyonacea</taxon>
        <taxon>Plexauridae</taxon>
        <taxon>Paramuricea</taxon>
    </lineage>
</organism>
<evidence type="ECO:0000313" key="2">
    <source>
        <dbReference type="EMBL" id="CAB4032369.1"/>
    </source>
</evidence>
<name>A0A7D9LGB3_PARCT</name>
<protein>
    <submittedName>
        <fullName evidence="2">BTB POZ domain-containing POB1</fullName>
    </submittedName>
</protein>
<dbReference type="CDD" id="cd18186">
    <property type="entry name" value="BTB_POZ_ZBTB_KLHL-like"/>
    <property type="match status" value="1"/>
</dbReference>
<keyword evidence="3" id="KW-1185">Reference proteome</keyword>
<evidence type="ECO:0000313" key="3">
    <source>
        <dbReference type="Proteomes" id="UP001152795"/>
    </source>
</evidence>
<dbReference type="InterPro" id="IPR045890">
    <property type="entry name" value="POB1-like"/>
</dbReference>